<dbReference type="PROSITE" id="PS50883">
    <property type="entry name" value="EAL"/>
    <property type="match status" value="1"/>
</dbReference>
<feature type="domain" description="EAL" evidence="2">
    <location>
        <begin position="479"/>
        <end position="731"/>
    </location>
</feature>
<dbReference type="InterPro" id="IPR001633">
    <property type="entry name" value="EAL_dom"/>
</dbReference>
<dbReference type="InterPro" id="IPR013655">
    <property type="entry name" value="PAS_fold_3"/>
</dbReference>
<dbReference type="Proteomes" id="UP000236547">
    <property type="component" value="Unassembled WGS sequence"/>
</dbReference>
<dbReference type="CDD" id="cd01949">
    <property type="entry name" value="GGDEF"/>
    <property type="match status" value="1"/>
</dbReference>
<dbReference type="EMBL" id="POSM01000039">
    <property type="protein sequence ID" value="PNH97891.1"/>
    <property type="molecule type" value="Genomic_DNA"/>
</dbReference>
<dbReference type="PROSITE" id="PS50887">
    <property type="entry name" value="GGDEF"/>
    <property type="match status" value="1"/>
</dbReference>
<dbReference type="NCBIfam" id="TIGR00229">
    <property type="entry name" value="sensory_box"/>
    <property type="match status" value="1"/>
</dbReference>
<dbReference type="Gene3D" id="3.30.70.270">
    <property type="match status" value="1"/>
</dbReference>
<dbReference type="InterPro" id="IPR000160">
    <property type="entry name" value="GGDEF_dom"/>
</dbReference>
<dbReference type="InterPro" id="IPR000014">
    <property type="entry name" value="PAS"/>
</dbReference>
<dbReference type="RefSeq" id="WP_102969539.1">
    <property type="nucleotide sequence ID" value="NZ_JAPWHJ010000002.1"/>
</dbReference>
<dbReference type="Gene3D" id="3.20.20.450">
    <property type="entry name" value="EAL domain"/>
    <property type="match status" value="1"/>
</dbReference>
<evidence type="ECO:0000313" key="5">
    <source>
        <dbReference type="Proteomes" id="UP000236547"/>
    </source>
</evidence>
<dbReference type="InterPro" id="IPR043128">
    <property type="entry name" value="Rev_trsase/Diguanyl_cyclase"/>
</dbReference>
<feature type="domain" description="PAC" evidence="1">
    <location>
        <begin position="247"/>
        <end position="300"/>
    </location>
</feature>
<dbReference type="InterPro" id="IPR000700">
    <property type="entry name" value="PAS-assoc_C"/>
</dbReference>
<evidence type="ECO:0000259" key="1">
    <source>
        <dbReference type="PROSITE" id="PS50113"/>
    </source>
</evidence>
<dbReference type="Gene3D" id="2.10.70.100">
    <property type="match status" value="1"/>
</dbReference>
<dbReference type="Gene3D" id="3.30.450.20">
    <property type="entry name" value="PAS domain"/>
    <property type="match status" value="1"/>
</dbReference>
<accession>A0ABX4W5U6</accession>
<dbReference type="InterPro" id="IPR052155">
    <property type="entry name" value="Biofilm_reg_signaling"/>
</dbReference>
<dbReference type="NCBIfam" id="TIGR00254">
    <property type="entry name" value="GGDEF"/>
    <property type="match status" value="1"/>
</dbReference>
<dbReference type="SMART" id="SM00267">
    <property type="entry name" value="GGDEF"/>
    <property type="match status" value="1"/>
</dbReference>
<dbReference type="PANTHER" id="PTHR44757:SF2">
    <property type="entry name" value="BIOFILM ARCHITECTURE MAINTENANCE PROTEIN MBAA"/>
    <property type="match status" value="1"/>
</dbReference>
<protein>
    <submittedName>
        <fullName evidence="4">Bifunctional diguanylate cyclase/phosphodiesterase</fullName>
    </submittedName>
</protein>
<evidence type="ECO:0000313" key="4">
    <source>
        <dbReference type="EMBL" id="PNH97891.1"/>
    </source>
</evidence>
<proteinExistence type="predicted"/>
<dbReference type="SUPFAM" id="SSF141868">
    <property type="entry name" value="EAL domain-like"/>
    <property type="match status" value="1"/>
</dbReference>
<name>A0ABX4W5U6_VIBDI</name>
<organism evidence="4 5">
    <name type="scientific">Vibrio diazotrophicus</name>
    <dbReference type="NCBI Taxonomy" id="685"/>
    <lineage>
        <taxon>Bacteria</taxon>
        <taxon>Pseudomonadati</taxon>
        <taxon>Pseudomonadota</taxon>
        <taxon>Gammaproteobacteria</taxon>
        <taxon>Vibrionales</taxon>
        <taxon>Vibrionaceae</taxon>
        <taxon>Vibrio</taxon>
    </lineage>
</organism>
<feature type="domain" description="GGDEF" evidence="3">
    <location>
        <begin position="332"/>
        <end position="470"/>
    </location>
</feature>
<dbReference type="InterPro" id="IPR029787">
    <property type="entry name" value="Nucleotide_cyclase"/>
</dbReference>
<reference evidence="4 5" key="1">
    <citation type="submission" date="2018-01" db="EMBL/GenBank/DDBJ databases">
        <title>Draft genome sequences of six Vibrio diazotrophicus strains isolated from deep-sea sediments of the Baltic Sea.</title>
        <authorList>
            <person name="Castillo D."/>
            <person name="Vandieken V."/>
            <person name="Chiang O."/>
            <person name="Middelboe M."/>
        </authorList>
    </citation>
    <scope>NUCLEOTIDE SEQUENCE [LARGE SCALE GENOMIC DNA]</scope>
    <source>
        <strain evidence="4 5">65.10M</strain>
    </source>
</reference>
<dbReference type="SUPFAM" id="SSF55073">
    <property type="entry name" value="Nucleotide cyclase"/>
    <property type="match status" value="1"/>
</dbReference>
<dbReference type="PROSITE" id="PS50113">
    <property type="entry name" value="PAC"/>
    <property type="match status" value="1"/>
</dbReference>
<sequence length="735" mass="84070">MININTSDVRHEAREIFPAVMTQPHRNRLLSFEGQQGRLTAEDYPTIPQTRPFDDVARCLIEAQRDEKLLNALTHFFSHAEHTMALNPDAYQNFRSTLRAFHTLIEKSTEQQQLLAALTLWIRWLSASQKPSTPTEPMASLVVFASQRLADVAVPMLSELHSHHYAFERLRDSERRLHDAMDYAQIGHWSSPYEGTRSQWSPQIYDLLGLERTCPPGLDTLKSVIDEDFMPDFIAARQRCFETGEDFFLECPVTRQSDGERRWIECRGQVHYLKSGEPERLSGFIQDITSRKESEETITQLAYFDPLTSLPNRRWLLDKLTQQCDSLAHRRSYCAVLHIDIDDFKKIIDLYGHPCGDTLLMLITKRICALLRPQDTLARIGHDEFMLMLCGLPEKYPLALEQVDQWSTQLLETLAQPYTIDEHKFVNSASIGMALFNDNSVGAEELIDRAGMALTYAKHDGKNVSHLYHSTIQDKLLQRLHLESSLRQALELNQLALFYQPQVHGTHLTIGAEALIRWFHPEHGLIAPDDFIPLAEETGLIISIGDWVLEQACLQLSRWQSDFQYLTLSVNVSYKQFTHPDFVTKVESVLERYPILPGTLKLELTETLLVDDIELTIAHMQALKVRGIIFSLDDFGTGYSSLQYLKRLPISQIKIDRSFVSELEDNPNDQSIVTATIAMAKALGIDVIAEGVETHAQAAFLREHGCDTHQGYYYSPPLSLCNFERYLQANVRRLT</sequence>
<keyword evidence="5" id="KW-1185">Reference proteome</keyword>
<dbReference type="CDD" id="cd01948">
    <property type="entry name" value="EAL"/>
    <property type="match status" value="1"/>
</dbReference>
<dbReference type="InterPro" id="IPR035919">
    <property type="entry name" value="EAL_sf"/>
</dbReference>
<gene>
    <name evidence="4" type="ORF">C1O25_19595</name>
</gene>
<dbReference type="InterPro" id="IPR035965">
    <property type="entry name" value="PAS-like_dom_sf"/>
</dbReference>
<dbReference type="SUPFAM" id="SSF55785">
    <property type="entry name" value="PYP-like sensor domain (PAS domain)"/>
    <property type="match status" value="1"/>
</dbReference>
<dbReference type="Pfam" id="PF00563">
    <property type="entry name" value="EAL"/>
    <property type="match status" value="1"/>
</dbReference>
<evidence type="ECO:0000259" key="2">
    <source>
        <dbReference type="PROSITE" id="PS50883"/>
    </source>
</evidence>
<dbReference type="SMART" id="SM00052">
    <property type="entry name" value="EAL"/>
    <property type="match status" value="1"/>
</dbReference>
<evidence type="ECO:0000259" key="3">
    <source>
        <dbReference type="PROSITE" id="PS50887"/>
    </source>
</evidence>
<dbReference type="Pfam" id="PF00990">
    <property type="entry name" value="GGDEF"/>
    <property type="match status" value="1"/>
</dbReference>
<dbReference type="Pfam" id="PF08447">
    <property type="entry name" value="PAS_3"/>
    <property type="match status" value="1"/>
</dbReference>
<dbReference type="PANTHER" id="PTHR44757">
    <property type="entry name" value="DIGUANYLATE CYCLASE DGCP"/>
    <property type="match status" value="1"/>
</dbReference>
<comment type="caution">
    <text evidence="4">The sequence shown here is derived from an EMBL/GenBank/DDBJ whole genome shotgun (WGS) entry which is preliminary data.</text>
</comment>